<keyword evidence="4" id="KW-1185">Reference proteome</keyword>
<evidence type="ECO:0000256" key="2">
    <source>
        <dbReference type="SAM" id="Phobius"/>
    </source>
</evidence>
<keyword evidence="2" id="KW-0472">Membrane</keyword>
<dbReference type="PANTHER" id="PTHR40278">
    <property type="entry name" value="DNA UTILIZATION PROTEIN HOFN"/>
    <property type="match status" value="1"/>
</dbReference>
<evidence type="ECO:0008006" key="5">
    <source>
        <dbReference type="Google" id="ProtNLM"/>
    </source>
</evidence>
<dbReference type="Proteomes" id="UP000656813">
    <property type="component" value="Unassembled WGS sequence"/>
</dbReference>
<feature type="coiled-coil region" evidence="1">
    <location>
        <begin position="47"/>
        <end position="88"/>
    </location>
</feature>
<dbReference type="EMBL" id="BMFV01000030">
    <property type="protein sequence ID" value="GGH86052.1"/>
    <property type="molecule type" value="Genomic_DNA"/>
</dbReference>
<sequence length="181" mass="20524">MTIEINLIPHKTRQQRWGRLVLLIGTLLLALILASLVFLYMNKVHERNQTEKTLNMVEEKLKVLQTQETKQTDQALQLQQEVKQLQESSSHSEALLMTFVGLLPKNGTFTHFEYQNGVITLNGEFKGLDEVAGFYHAVQNQKLVRHAELNQVSEISSGGYATDFIIEIDPTAYQLLGGKNN</sequence>
<keyword evidence="2" id="KW-0812">Transmembrane</keyword>
<name>A0A8J2ZZ45_9BACL</name>
<dbReference type="InterPro" id="IPR052534">
    <property type="entry name" value="Extracell_DNA_Util/SecSys_Comp"/>
</dbReference>
<evidence type="ECO:0000256" key="1">
    <source>
        <dbReference type="SAM" id="Coils"/>
    </source>
</evidence>
<accession>A0A8J2ZZ45</accession>
<keyword evidence="2" id="KW-1133">Transmembrane helix</keyword>
<gene>
    <name evidence="3" type="ORF">GCM10007096_32860</name>
</gene>
<dbReference type="PANTHER" id="PTHR40278:SF1">
    <property type="entry name" value="DNA UTILIZATION PROTEIN HOFN"/>
    <property type="match status" value="1"/>
</dbReference>
<comment type="caution">
    <text evidence="3">The sequence shown here is derived from an EMBL/GenBank/DDBJ whole genome shotgun (WGS) entry which is preliminary data.</text>
</comment>
<organism evidence="3 4">
    <name type="scientific">Pullulanibacillus pueri</name>
    <dbReference type="NCBI Taxonomy" id="1437324"/>
    <lineage>
        <taxon>Bacteria</taxon>
        <taxon>Bacillati</taxon>
        <taxon>Bacillota</taxon>
        <taxon>Bacilli</taxon>
        <taxon>Bacillales</taxon>
        <taxon>Sporolactobacillaceae</taxon>
        <taxon>Pullulanibacillus</taxon>
    </lineage>
</organism>
<proteinExistence type="predicted"/>
<dbReference type="RefSeq" id="WP_188498477.1">
    <property type="nucleotide sequence ID" value="NZ_BMFV01000030.1"/>
</dbReference>
<keyword evidence="1" id="KW-0175">Coiled coil</keyword>
<reference evidence="3" key="1">
    <citation type="journal article" date="2014" name="Int. J. Syst. Evol. Microbiol.">
        <title>Complete genome sequence of Corynebacterium casei LMG S-19264T (=DSM 44701T), isolated from a smear-ripened cheese.</title>
        <authorList>
            <consortium name="US DOE Joint Genome Institute (JGI-PGF)"/>
            <person name="Walter F."/>
            <person name="Albersmeier A."/>
            <person name="Kalinowski J."/>
            <person name="Ruckert C."/>
        </authorList>
    </citation>
    <scope>NUCLEOTIDE SEQUENCE</scope>
    <source>
        <strain evidence="3">CGMCC 1.12777</strain>
    </source>
</reference>
<dbReference type="AlphaFoldDB" id="A0A8J2ZZ45"/>
<reference evidence="3" key="2">
    <citation type="submission" date="2020-09" db="EMBL/GenBank/DDBJ databases">
        <authorList>
            <person name="Sun Q."/>
            <person name="Zhou Y."/>
        </authorList>
    </citation>
    <scope>NUCLEOTIDE SEQUENCE</scope>
    <source>
        <strain evidence="3">CGMCC 1.12777</strain>
    </source>
</reference>
<protein>
    <recommendedName>
        <fullName evidence="5">Tfp pilus assembly protein PilN</fullName>
    </recommendedName>
</protein>
<feature type="transmembrane region" description="Helical" evidence="2">
    <location>
        <begin position="20"/>
        <end position="41"/>
    </location>
</feature>
<evidence type="ECO:0000313" key="4">
    <source>
        <dbReference type="Proteomes" id="UP000656813"/>
    </source>
</evidence>
<evidence type="ECO:0000313" key="3">
    <source>
        <dbReference type="EMBL" id="GGH86052.1"/>
    </source>
</evidence>